<protein>
    <recommendedName>
        <fullName evidence="3">SAM-dependent methyltransferase</fullName>
    </recommendedName>
</protein>
<dbReference type="InterPro" id="IPR029063">
    <property type="entry name" value="SAM-dependent_MTases_sf"/>
</dbReference>
<dbReference type="RefSeq" id="WP_058080685.1">
    <property type="nucleotide sequence ID" value="NZ_KQ948351.1"/>
</dbReference>
<dbReference type="EMBL" id="LMWP01000002">
    <property type="protein sequence ID" value="KUN32099.1"/>
    <property type="molecule type" value="Genomic_DNA"/>
</dbReference>
<gene>
    <name evidence="1" type="ORF">AQJ11_00685</name>
</gene>
<evidence type="ECO:0000313" key="2">
    <source>
        <dbReference type="Proteomes" id="UP000053398"/>
    </source>
</evidence>
<organism evidence="1 2">
    <name type="scientific">Streptomyces corchorusii</name>
    <name type="common">Streptomyces chibaensis</name>
    <dbReference type="NCBI Taxonomy" id="1903"/>
    <lineage>
        <taxon>Bacteria</taxon>
        <taxon>Bacillati</taxon>
        <taxon>Actinomycetota</taxon>
        <taxon>Actinomycetes</taxon>
        <taxon>Kitasatosporales</taxon>
        <taxon>Streptomycetaceae</taxon>
        <taxon>Streptomyces</taxon>
    </lineage>
</organism>
<reference evidence="1 2" key="1">
    <citation type="submission" date="2015-10" db="EMBL/GenBank/DDBJ databases">
        <title>Draft genome sequence of Streptomyces corchorusii DSM 40340, type strain for the species Streptomyces corchorusii.</title>
        <authorList>
            <person name="Ruckert C."/>
            <person name="Winkler A."/>
            <person name="Kalinowski J."/>
            <person name="Kampfer P."/>
            <person name="Glaeser S."/>
        </authorList>
    </citation>
    <scope>NUCLEOTIDE SEQUENCE [LARGE SCALE GENOMIC DNA]</scope>
    <source>
        <strain evidence="1 2">DSM 40340</strain>
    </source>
</reference>
<dbReference type="AlphaFoldDB" id="A0A124HPG2"/>
<dbReference type="CDD" id="cd02440">
    <property type="entry name" value="AdoMet_MTases"/>
    <property type="match status" value="1"/>
</dbReference>
<dbReference type="Gene3D" id="3.40.50.150">
    <property type="entry name" value="Vaccinia Virus protein VP39"/>
    <property type="match status" value="1"/>
</dbReference>
<keyword evidence="2" id="KW-1185">Reference proteome</keyword>
<dbReference type="SUPFAM" id="SSF53335">
    <property type="entry name" value="S-adenosyl-L-methionine-dependent methyltransferases"/>
    <property type="match status" value="1"/>
</dbReference>
<comment type="caution">
    <text evidence="1">The sequence shown here is derived from an EMBL/GenBank/DDBJ whole genome shotgun (WGS) entry which is preliminary data.</text>
</comment>
<sequence>MQTQSLWEHTLTFFPQFLTTLRERVAPDATIAVVGASDGKFVLPLAAAGYRVVAIERDALAVHGGVIRLPDDSEVHAMGLTDRLKLEELHARVQVIEEDFLAGEPLDVRCEAVWTSCSWHYSANHHRPLAEFVDRMQRLVRPGGVFGAEFMMPVEKRHHLVEHYTSPERLHRHFLGDWDVLLTLRTNEFAERPHVGQPHHHIHRMGLLLAARSSTLTDRF</sequence>
<dbReference type="Proteomes" id="UP000053398">
    <property type="component" value="Unassembled WGS sequence"/>
</dbReference>
<proteinExistence type="predicted"/>
<accession>A0A124HPG2</accession>
<evidence type="ECO:0000313" key="1">
    <source>
        <dbReference type="EMBL" id="KUN32099.1"/>
    </source>
</evidence>
<name>A0A124HPG2_STRCK</name>
<evidence type="ECO:0008006" key="3">
    <source>
        <dbReference type="Google" id="ProtNLM"/>
    </source>
</evidence>